<accession>A0A1K1MAN0</accession>
<gene>
    <name evidence="1" type="ORF">SAMN02910323_0700</name>
</gene>
<protein>
    <submittedName>
        <fullName evidence="1">Uncharacterized protein</fullName>
    </submittedName>
</protein>
<dbReference type="EMBL" id="FPJA01000004">
    <property type="protein sequence ID" value="SFW20202.1"/>
    <property type="molecule type" value="Genomic_DNA"/>
</dbReference>
<reference evidence="2" key="1">
    <citation type="submission" date="2016-11" db="EMBL/GenBank/DDBJ databases">
        <authorList>
            <person name="Varghese N."/>
            <person name="Submissions S."/>
        </authorList>
    </citation>
    <scope>NUCLEOTIDE SEQUENCE [LARGE SCALE GENOMIC DNA]</scope>
    <source>
        <strain evidence="2">C3</strain>
    </source>
</reference>
<proteinExistence type="predicted"/>
<name>A0A1K1MAN0_SELRU</name>
<dbReference type="Gene3D" id="3.40.50.620">
    <property type="entry name" value="HUPs"/>
    <property type="match status" value="1"/>
</dbReference>
<organism evidence="1 2">
    <name type="scientific">Selenomonas ruminantium</name>
    <dbReference type="NCBI Taxonomy" id="971"/>
    <lineage>
        <taxon>Bacteria</taxon>
        <taxon>Bacillati</taxon>
        <taxon>Bacillota</taxon>
        <taxon>Negativicutes</taxon>
        <taxon>Selenomonadales</taxon>
        <taxon>Selenomonadaceae</taxon>
        <taxon>Selenomonas</taxon>
    </lineage>
</organism>
<evidence type="ECO:0000313" key="2">
    <source>
        <dbReference type="Proteomes" id="UP000182958"/>
    </source>
</evidence>
<evidence type="ECO:0000313" key="1">
    <source>
        <dbReference type="EMBL" id="SFW20202.1"/>
    </source>
</evidence>
<keyword evidence="2" id="KW-1185">Reference proteome</keyword>
<dbReference type="Proteomes" id="UP000182958">
    <property type="component" value="Unassembled WGS sequence"/>
</dbReference>
<sequence length="104" mass="11367">MQNHTKTNLPLQLLADAANTLTRFLGVRDLPKLSHKTLQSKYGIEQADVLILFGGTIPFGGDVAAAAWRRGVARHLMIVGGVGHTTQSLRAKFKARFPDMDTEP</sequence>
<dbReference type="InterPro" id="IPR014729">
    <property type="entry name" value="Rossmann-like_a/b/a_fold"/>
</dbReference>
<dbReference type="AlphaFoldDB" id="A0A1K1MAN0"/>